<proteinExistence type="predicted"/>
<dbReference type="InterPro" id="IPR028202">
    <property type="entry name" value="Reductase_C"/>
</dbReference>
<dbReference type="EMBL" id="JBIRYO010000024">
    <property type="protein sequence ID" value="MFI2477442.1"/>
    <property type="molecule type" value="Genomic_DNA"/>
</dbReference>
<keyword evidence="8" id="KW-1185">Reference proteome</keyword>
<name>A0ABW7X8H7_9NOCA</name>
<dbReference type="Pfam" id="PF07992">
    <property type="entry name" value="Pyr_redox_2"/>
    <property type="match status" value="1"/>
</dbReference>
<dbReference type="PANTHER" id="PTHR43557:SF2">
    <property type="entry name" value="RIESKE DOMAIN-CONTAINING PROTEIN-RELATED"/>
    <property type="match status" value="1"/>
</dbReference>
<evidence type="ECO:0000256" key="4">
    <source>
        <dbReference type="ARBA" id="ARBA00023002"/>
    </source>
</evidence>
<keyword evidence="2" id="KW-0285">Flavoprotein</keyword>
<comment type="cofactor">
    <cofactor evidence="1">
        <name>FAD</name>
        <dbReference type="ChEBI" id="CHEBI:57692"/>
    </cofactor>
</comment>
<dbReference type="Gene3D" id="3.50.50.60">
    <property type="entry name" value="FAD/NAD(P)-binding domain"/>
    <property type="match status" value="2"/>
</dbReference>
<dbReference type="RefSeq" id="WP_357406768.1">
    <property type="nucleotide sequence ID" value="NZ_JBEYCD010000008.1"/>
</dbReference>
<dbReference type="Gene3D" id="3.30.390.30">
    <property type="match status" value="1"/>
</dbReference>
<reference evidence="7 8" key="1">
    <citation type="submission" date="2024-10" db="EMBL/GenBank/DDBJ databases">
        <title>The Natural Products Discovery Center: Release of the First 8490 Sequenced Strains for Exploring Actinobacteria Biosynthetic Diversity.</title>
        <authorList>
            <person name="Kalkreuter E."/>
            <person name="Kautsar S.A."/>
            <person name="Yang D."/>
            <person name="Bader C.D."/>
            <person name="Teijaro C.N."/>
            <person name="Fluegel L."/>
            <person name="Davis C.M."/>
            <person name="Simpson J.R."/>
            <person name="Lauterbach L."/>
            <person name="Steele A.D."/>
            <person name="Gui C."/>
            <person name="Meng S."/>
            <person name="Li G."/>
            <person name="Viehrig K."/>
            <person name="Ye F."/>
            <person name="Su P."/>
            <person name="Kiefer A.F."/>
            <person name="Nichols A."/>
            <person name="Cepeda A.J."/>
            <person name="Yan W."/>
            <person name="Fan B."/>
            <person name="Jiang Y."/>
            <person name="Adhikari A."/>
            <person name="Zheng C.-J."/>
            <person name="Schuster L."/>
            <person name="Cowan T.M."/>
            <person name="Smanski M.J."/>
            <person name="Chevrette M.G."/>
            <person name="De Carvalho L.P.S."/>
            <person name="Shen B."/>
        </authorList>
    </citation>
    <scope>NUCLEOTIDE SEQUENCE [LARGE SCALE GENOMIC DNA]</scope>
    <source>
        <strain evidence="7 8">NPDC019275</strain>
    </source>
</reference>
<evidence type="ECO:0000313" key="7">
    <source>
        <dbReference type="EMBL" id="MFI2477442.1"/>
    </source>
</evidence>
<feature type="domain" description="FAD/NAD(P)-binding" evidence="5">
    <location>
        <begin position="4"/>
        <end position="298"/>
    </location>
</feature>
<evidence type="ECO:0000256" key="3">
    <source>
        <dbReference type="ARBA" id="ARBA00022827"/>
    </source>
</evidence>
<dbReference type="PRINTS" id="PR00411">
    <property type="entry name" value="PNDRDTASEI"/>
</dbReference>
<evidence type="ECO:0000259" key="6">
    <source>
        <dbReference type="Pfam" id="PF14759"/>
    </source>
</evidence>
<dbReference type="SUPFAM" id="SSF51905">
    <property type="entry name" value="FAD/NAD(P)-binding domain"/>
    <property type="match status" value="1"/>
</dbReference>
<gene>
    <name evidence="7" type="ORF">ACH49W_29050</name>
</gene>
<dbReference type="InterPro" id="IPR016156">
    <property type="entry name" value="FAD/NAD-linked_Rdtase_dimer_sf"/>
</dbReference>
<dbReference type="PRINTS" id="PR00368">
    <property type="entry name" value="FADPNR"/>
</dbReference>
<sequence length="411" mass="43309">MTERIVIVGAGVAGATAAKTLRAEGYSGRILLVGAEGGLPYRRPMVSKEMLAGAAVERKALLESAESWRDKDIELRTGVTVEDVDTERGQVRLAGGEALGYDRLLLATGARARSLPAPQRNVHTLRGAADVGPLRAAIDAGKSLLIVGGGLIGCEVAATARSLGAEVTVVHAGSAPLDRVAPPSVGSFYRKLHADNGVEILDEVTLTRLEGREDGVTATARDGRTWAAGVALIAIGSVPDTELAESAGLAVDNGILVDEHYRTSAPEVYAAGDAANRFDPDLGAHERTEHWNSALSQGAAAARAMLGKPVARQDVSWGWSTQYGLNLQFAGRLRHDDDFVLRGTLAEPNFTVLALRRRRLVGAVAIARPSDIRAARELIGHGAVLDLVAWSDESLDLAELVSRHRVGATQG</sequence>
<organism evidence="7 8">
    <name type="scientific">Nocardia xishanensis</name>
    <dbReference type="NCBI Taxonomy" id="238964"/>
    <lineage>
        <taxon>Bacteria</taxon>
        <taxon>Bacillati</taxon>
        <taxon>Actinomycetota</taxon>
        <taxon>Actinomycetes</taxon>
        <taxon>Mycobacteriales</taxon>
        <taxon>Nocardiaceae</taxon>
        <taxon>Nocardia</taxon>
    </lineage>
</organism>
<protein>
    <submittedName>
        <fullName evidence="7">NAD(P)/FAD-dependent oxidoreductase</fullName>
    </submittedName>
</protein>
<dbReference type="PANTHER" id="PTHR43557">
    <property type="entry name" value="APOPTOSIS-INDUCING FACTOR 1"/>
    <property type="match status" value="1"/>
</dbReference>
<evidence type="ECO:0000256" key="2">
    <source>
        <dbReference type="ARBA" id="ARBA00022630"/>
    </source>
</evidence>
<dbReference type="Proteomes" id="UP001611415">
    <property type="component" value="Unassembled WGS sequence"/>
</dbReference>
<dbReference type="Pfam" id="PF14759">
    <property type="entry name" value="Reductase_C"/>
    <property type="match status" value="1"/>
</dbReference>
<feature type="domain" description="Reductase C-terminal" evidence="6">
    <location>
        <begin position="317"/>
        <end position="400"/>
    </location>
</feature>
<comment type="caution">
    <text evidence="7">The sequence shown here is derived from an EMBL/GenBank/DDBJ whole genome shotgun (WGS) entry which is preliminary data.</text>
</comment>
<evidence type="ECO:0000313" key="8">
    <source>
        <dbReference type="Proteomes" id="UP001611415"/>
    </source>
</evidence>
<dbReference type="InterPro" id="IPR036188">
    <property type="entry name" value="FAD/NAD-bd_sf"/>
</dbReference>
<dbReference type="InterPro" id="IPR023753">
    <property type="entry name" value="FAD/NAD-binding_dom"/>
</dbReference>
<dbReference type="SUPFAM" id="SSF55424">
    <property type="entry name" value="FAD/NAD-linked reductases, dimerisation (C-terminal) domain"/>
    <property type="match status" value="1"/>
</dbReference>
<evidence type="ECO:0000256" key="1">
    <source>
        <dbReference type="ARBA" id="ARBA00001974"/>
    </source>
</evidence>
<dbReference type="InterPro" id="IPR050446">
    <property type="entry name" value="FAD-oxidoreductase/Apoptosis"/>
</dbReference>
<evidence type="ECO:0000259" key="5">
    <source>
        <dbReference type="Pfam" id="PF07992"/>
    </source>
</evidence>
<keyword evidence="3" id="KW-0274">FAD</keyword>
<accession>A0ABW7X8H7</accession>
<keyword evidence="4" id="KW-0560">Oxidoreductase</keyword>